<dbReference type="KEGG" id="xyl:ET495_10205"/>
<name>A0A4P6EZQ1_9MICO</name>
<keyword evidence="2" id="KW-0812">Transmembrane</keyword>
<keyword evidence="4" id="KW-1185">Reference proteome</keyword>
<feature type="compositionally biased region" description="Low complexity" evidence="1">
    <location>
        <begin position="187"/>
        <end position="198"/>
    </location>
</feature>
<proteinExistence type="predicted"/>
<evidence type="ECO:0000256" key="2">
    <source>
        <dbReference type="SAM" id="Phobius"/>
    </source>
</evidence>
<keyword evidence="2" id="KW-0472">Membrane</keyword>
<gene>
    <name evidence="3" type="ORF">ET495_10205</name>
</gene>
<feature type="compositionally biased region" description="Polar residues" evidence="1">
    <location>
        <begin position="312"/>
        <end position="326"/>
    </location>
</feature>
<feature type="compositionally biased region" description="Basic and acidic residues" evidence="1">
    <location>
        <begin position="382"/>
        <end position="395"/>
    </location>
</feature>
<dbReference type="EMBL" id="CP035495">
    <property type="protein sequence ID" value="QAY63558.1"/>
    <property type="molecule type" value="Genomic_DNA"/>
</dbReference>
<feature type="transmembrane region" description="Helical" evidence="2">
    <location>
        <begin position="142"/>
        <end position="164"/>
    </location>
</feature>
<evidence type="ECO:0000256" key="1">
    <source>
        <dbReference type="SAM" id="MobiDB-lite"/>
    </source>
</evidence>
<dbReference type="AlphaFoldDB" id="A0A4P6EZQ1"/>
<feature type="transmembrane region" description="Helical" evidence="2">
    <location>
        <begin position="119"/>
        <end position="136"/>
    </location>
</feature>
<protein>
    <submittedName>
        <fullName evidence="3">Uncharacterized protein</fullName>
    </submittedName>
</protein>
<organism evidence="3 4">
    <name type="scientific">Xylanimonas allomyrinae</name>
    <dbReference type="NCBI Taxonomy" id="2509459"/>
    <lineage>
        <taxon>Bacteria</taxon>
        <taxon>Bacillati</taxon>
        <taxon>Actinomycetota</taxon>
        <taxon>Actinomycetes</taxon>
        <taxon>Micrococcales</taxon>
        <taxon>Promicromonosporaceae</taxon>
        <taxon>Xylanimonas</taxon>
    </lineage>
</organism>
<feature type="transmembrane region" description="Helical" evidence="2">
    <location>
        <begin position="6"/>
        <end position="22"/>
    </location>
</feature>
<evidence type="ECO:0000313" key="3">
    <source>
        <dbReference type="EMBL" id="QAY63558.1"/>
    </source>
</evidence>
<accession>A0A4P6EZQ1</accession>
<dbReference type="RefSeq" id="WP_129204720.1">
    <property type="nucleotide sequence ID" value="NZ_CP035495.1"/>
</dbReference>
<keyword evidence="2" id="KW-1133">Transmembrane helix</keyword>
<dbReference type="OrthoDB" id="3260885at2"/>
<reference evidence="3 4" key="1">
    <citation type="submission" date="2019-01" db="EMBL/GenBank/DDBJ databases">
        <title>Genome sequencing of strain 2JSPR-7.</title>
        <authorList>
            <person name="Heo J."/>
            <person name="Kim S.-J."/>
            <person name="Kim J.-S."/>
            <person name="Hong S.-B."/>
            <person name="Kwon S.-W."/>
        </authorList>
    </citation>
    <scope>NUCLEOTIDE SEQUENCE [LARGE SCALE GENOMIC DNA]</scope>
    <source>
        <strain evidence="3 4">2JSPR-7</strain>
    </source>
</reference>
<evidence type="ECO:0000313" key="4">
    <source>
        <dbReference type="Proteomes" id="UP000291758"/>
    </source>
</evidence>
<feature type="compositionally biased region" description="Low complexity" evidence="1">
    <location>
        <begin position="255"/>
        <end position="270"/>
    </location>
</feature>
<feature type="region of interest" description="Disordered" evidence="1">
    <location>
        <begin position="232"/>
        <end position="420"/>
    </location>
</feature>
<feature type="compositionally biased region" description="Basic and acidic residues" evidence="1">
    <location>
        <begin position="245"/>
        <end position="254"/>
    </location>
</feature>
<dbReference type="Proteomes" id="UP000291758">
    <property type="component" value="Chromosome"/>
</dbReference>
<feature type="region of interest" description="Disordered" evidence="1">
    <location>
        <begin position="187"/>
        <end position="212"/>
    </location>
</feature>
<feature type="compositionally biased region" description="Low complexity" evidence="1">
    <location>
        <begin position="235"/>
        <end position="244"/>
    </location>
</feature>
<sequence length="420" mass="44975">MESQASGLAALVLFVLVLGYWVPRKVRARQELADARSDDRFSDSMRILAVATVGTPAPAAPLPSVGLLTMAASPGPVKVPVPATRSAREETPMAEPQATARTTRLELLELRAKRARRRLTLTLVLLTATAATWAAVSLTPLLWYAGLAPTALLGVVLVLGRAAAATARRADARWVAERRAAERRAVQARALAAGGPRAPRNRARVTGRAVHGSSTMTTMIPRVTVTVVDGEAEEGGTTHAPTAAAHERDSEPQTRAETPAPTRTAAAEGTASERTASEGAAGAGGAWEPRAVPLPTYVTKPAAPRREPRPLTASQPAVSTGWSTSPWRRIENPAEEVGEATTSWSLGQRKRPPWDPRRRQRPHPAPSPPETPQEASTRSRPRSRDPAPRRWDCRSSRSSRGGARRADGRRAIWRIGQVGC</sequence>